<name>A0A4Y1ZZR8_ARAVE</name>
<evidence type="ECO:0000313" key="2">
    <source>
        <dbReference type="Proteomes" id="UP000499080"/>
    </source>
</evidence>
<keyword evidence="2" id="KW-1185">Reference proteome</keyword>
<dbReference type="Proteomes" id="UP000499080">
    <property type="component" value="Unassembled WGS sequence"/>
</dbReference>
<comment type="caution">
    <text evidence="1">The sequence shown here is derived from an EMBL/GenBank/DDBJ whole genome shotgun (WGS) entry which is preliminary data.</text>
</comment>
<reference evidence="1 2" key="1">
    <citation type="journal article" date="2019" name="Sci. Rep.">
        <title>Orb-weaving spider Araneus ventricosus genome elucidates the spidroin gene catalogue.</title>
        <authorList>
            <person name="Kono N."/>
            <person name="Nakamura H."/>
            <person name="Ohtoshi R."/>
            <person name="Moran D.A.P."/>
            <person name="Shinohara A."/>
            <person name="Yoshida Y."/>
            <person name="Fujiwara M."/>
            <person name="Mori M."/>
            <person name="Tomita M."/>
            <person name="Arakawa K."/>
        </authorList>
    </citation>
    <scope>NUCLEOTIDE SEQUENCE [LARGE SCALE GENOMIC DNA]</scope>
</reference>
<proteinExistence type="predicted"/>
<dbReference type="AlphaFoldDB" id="A0A4Y1ZZR8"/>
<dbReference type="OrthoDB" id="10030726at2759"/>
<organism evidence="1 2">
    <name type="scientific">Araneus ventricosus</name>
    <name type="common">Orbweaver spider</name>
    <name type="synonym">Epeira ventricosa</name>
    <dbReference type="NCBI Taxonomy" id="182803"/>
    <lineage>
        <taxon>Eukaryota</taxon>
        <taxon>Metazoa</taxon>
        <taxon>Ecdysozoa</taxon>
        <taxon>Arthropoda</taxon>
        <taxon>Chelicerata</taxon>
        <taxon>Arachnida</taxon>
        <taxon>Araneae</taxon>
        <taxon>Araneomorphae</taxon>
        <taxon>Entelegynae</taxon>
        <taxon>Araneoidea</taxon>
        <taxon>Araneidae</taxon>
        <taxon>Araneus</taxon>
    </lineage>
</organism>
<gene>
    <name evidence="1" type="ORF">AVEN_128165_1</name>
</gene>
<accession>A0A4Y1ZZR8</accession>
<dbReference type="EMBL" id="BGPR01000002">
    <property type="protein sequence ID" value="GBL72993.1"/>
    <property type="molecule type" value="Genomic_DNA"/>
</dbReference>
<sequence>MGTDISVKALTMTTEDSWSTCENQKAQLEDPDISTILKKKLNSPDRQTWEEIALESPAIRRYWVLWDSLHFTDGVLYRKWESDDGSSYRWQLILPKSRN</sequence>
<protein>
    <submittedName>
        <fullName evidence="1">Uncharacterized protein</fullName>
    </submittedName>
</protein>
<evidence type="ECO:0000313" key="1">
    <source>
        <dbReference type="EMBL" id="GBL72993.1"/>
    </source>
</evidence>